<feature type="compositionally biased region" description="Basic and acidic residues" evidence="1">
    <location>
        <begin position="471"/>
        <end position="481"/>
    </location>
</feature>
<feature type="region of interest" description="Disordered" evidence="1">
    <location>
        <begin position="650"/>
        <end position="690"/>
    </location>
</feature>
<feature type="compositionally biased region" description="Low complexity" evidence="1">
    <location>
        <begin position="681"/>
        <end position="690"/>
    </location>
</feature>
<feature type="compositionally biased region" description="Low complexity" evidence="1">
    <location>
        <begin position="657"/>
        <end position="675"/>
    </location>
</feature>
<protein>
    <submittedName>
        <fullName evidence="2">Uncharacterized protein</fullName>
    </submittedName>
</protein>
<gene>
    <name evidence="2" type="ORF">CVT24_010771</name>
</gene>
<dbReference type="AlphaFoldDB" id="A0A409YYM1"/>
<evidence type="ECO:0000313" key="3">
    <source>
        <dbReference type="Proteomes" id="UP000284842"/>
    </source>
</evidence>
<evidence type="ECO:0000256" key="1">
    <source>
        <dbReference type="SAM" id="MobiDB-lite"/>
    </source>
</evidence>
<feature type="region of interest" description="Disordered" evidence="1">
    <location>
        <begin position="339"/>
        <end position="389"/>
    </location>
</feature>
<feature type="compositionally biased region" description="Basic and acidic residues" evidence="1">
    <location>
        <begin position="490"/>
        <end position="507"/>
    </location>
</feature>
<comment type="caution">
    <text evidence="2">The sequence shown here is derived from an EMBL/GenBank/DDBJ whole genome shotgun (WGS) entry which is preliminary data.</text>
</comment>
<reference evidence="2 3" key="1">
    <citation type="journal article" date="2018" name="Evol. Lett.">
        <title>Horizontal gene cluster transfer increased hallucinogenic mushroom diversity.</title>
        <authorList>
            <person name="Reynolds H.T."/>
            <person name="Vijayakumar V."/>
            <person name="Gluck-Thaler E."/>
            <person name="Korotkin H.B."/>
            <person name="Matheny P.B."/>
            <person name="Slot J.C."/>
        </authorList>
    </citation>
    <scope>NUCLEOTIDE SEQUENCE [LARGE SCALE GENOMIC DNA]</scope>
    <source>
        <strain evidence="2 3">2629</strain>
    </source>
</reference>
<dbReference type="Proteomes" id="UP000284842">
    <property type="component" value="Unassembled WGS sequence"/>
</dbReference>
<feature type="region of interest" description="Disordered" evidence="1">
    <location>
        <begin position="67"/>
        <end position="93"/>
    </location>
</feature>
<dbReference type="STRING" id="181874.A0A409YYM1"/>
<sequence>MPRESWVPKDRIAWLHDRYPAYLKTKRNTRTVFMDSLFREYIARWPHDEPSTEFLEEFRMKPNPLINAKQQKARQPSADTNTTSDGTDMVRCSDEETRQRALARLDELLLKRLKEWFRNHGRVTSHGDKALAGNSTSGTTNVASKVLSLGMMKTTQSWQAYFSKYRNKLQPLVDQDWQSYRASLSKSEQASTHWISFFQKWCKDRLAGEEESVKAEVEEYRLTYNEFEDPSETHDEKLRRYQQAQNKIYRTIDAAGESLLLQSAWSSLIMVGGPEIKAGGGQKIIVSCAGEVEGKNFVEWLGDVRYGKLQKWFADFLSEKYEDSIASGSWVCKTEGNLTTSGSGHTGSSSENATGLDDEHSESEDTESNSDDNDPRDCDSNSTKKVADYLAPLEQREAYAREKEASTAFTKQLLDQMRQELHEGLAEVGKRPPILGVKAAKPKSVLKHTRKVSSKQDELKTATRHSARLQENNKDTEKVSHDSFSSEVVSGEKSEGTKDPDATETSRAELPAPAISVTDSTSLTTDIAAEAKKQDGNEEETTANAEHAASVGPDIANHTPPIDMTTLSHNLESTSNENKSDELRICLNNQDGSATPSTQRATPDVADVAITNPLLNSTDAPKVPDNATLETETPSAASIVVQTPLAPQDIDMDDGAGADSAAPAAPMDPATSTTAVREPATEGATAADADTEVTIDVSSLQVPHKDMNGAWPVLIAASTDVRWIRCLRAFVDFECSKPPNGKLNVSARPTEVTSWVRDKKKHLVPEIKAGKYGKDWLAWWQSLQPPSRCDDSGVPHLRHSIPSDEWSKTLLKGGTAGIYTVVVALAWWVKTCPDDPELWACVDDTTWVLAQLLTAHQAVKKRGAVSEDAEGSSVSKKRRLR</sequence>
<evidence type="ECO:0000313" key="2">
    <source>
        <dbReference type="EMBL" id="PPR08117.1"/>
    </source>
</evidence>
<feature type="compositionally biased region" description="Polar residues" evidence="1">
    <location>
        <begin position="68"/>
        <end position="86"/>
    </location>
</feature>
<dbReference type="InParanoid" id="A0A409YYM1"/>
<organism evidence="2 3">
    <name type="scientific">Panaeolus cyanescens</name>
    <dbReference type="NCBI Taxonomy" id="181874"/>
    <lineage>
        <taxon>Eukaryota</taxon>
        <taxon>Fungi</taxon>
        <taxon>Dikarya</taxon>
        <taxon>Basidiomycota</taxon>
        <taxon>Agaricomycotina</taxon>
        <taxon>Agaricomycetes</taxon>
        <taxon>Agaricomycetidae</taxon>
        <taxon>Agaricales</taxon>
        <taxon>Agaricineae</taxon>
        <taxon>Galeropsidaceae</taxon>
        <taxon>Panaeolus</taxon>
    </lineage>
</organism>
<feature type="region of interest" description="Disordered" evidence="1">
    <location>
        <begin position="613"/>
        <end position="638"/>
    </location>
</feature>
<feature type="compositionally biased region" description="Low complexity" evidence="1">
    <location>
        <begin position="339"/>
        <end position="350"/>
    </location>
</feature>
<accession>A0A409YYM1</accession>
<proteinExistence type="predicted"/>
<dbReference type="OrthoDB" id="2803783at2759"/>
<dbReference type="EMBL" id="NHTK01000149">
    <property type="protein sequence ID" value="PPR08117.1"/>
    <property type="molecule type" value="Genomic_DNA"/>
</dbReference>
<feature type="compositionally biased region" description="Polar residues" evidence="1">
    <location>
        <begin position="565"/>
        <end position="577"/>
    </location>
</feature>
<name>A0A409YYM1_9AGAR</name>
<keyword evidence="3" id="KW-1185">Reference proteome</keyword>
<feature type="region of interest" description="Disordered" evidence="1">
    <location>
        <begin position="445"/>
        <end position="580"/>
    </location>
</feature>
<feature type="compositionally biased region" description="Acidic residues" evidence="1">
    <location>
        <begin position="359"/>
        <end position="372"/>
    </location>
</feature>